<dbReference type="GO" id="GO:0004824">
    <property type="term" value="F:lysine-tRNA ligase activity"/>
    <property type="evidence" value="ECO:0007669"/>
    <property type="project" value="InterPro"/>
</dbReference>
<evidence type="ECO:0000256" key="1">
    <source>
        <dbReference type="ARBA" id="ARBA00022490"/>
    </source>
</evidence>
<reference evidence="2" key="1">
    <citation type="journal article" date="2014" name="Front. Microbiol.">
        <title>High frequency of phylogenetically diverse reductive dehalogenase-homologous genes in deep subseafloor sedimentary metagenomes.</title>
        <authorList>
            <person name="Kawai M."/>
            <person name="Futagami T."/>
            <person name="Toyoda A."/>
            <person name="Takaki Y."/>
            <person name="Nishi S."/>
            <person name="Hori S."/>
            <person name="Arai W."/>
            <person name="Tsubouchi T."/>
            <person name="Morono Y."/>
            <person name="Uchiyama I."/>
            <person name="Ito T."/>
            <person name="Fujiyama A."/>
            <person name="Inagaki F."/>
            <person name="Takami H."/>
        </authorList>
    </citation>
    <scope>NUCLEOTIDE SEQUENCE</scope>
    <source>
        <strain evidence="2">Expedition CK06-06</strain>
    </source>
</reference>
<dbReference type="Gene3D" id="6.10.20.10">
    <property type="entry name" value="Lysine tRNA ligase, stem contact fold domain"/>
    <property type="match status" value="1"/>
</dbReference>
<gene>
    <name evidence="2" type="ORF">S03H2_12611</name>
</gene>
<organism evidence="2">
    <name type="scientific">marine sediment metagenome</name>
    <dbReference type="NCBI Taxonomy" id="412755"/>
    <lineage>
        <taxon>unclassified sequences</taxon>
        <taxon>metagenomes</taxon>
        <taxon>ecological metagenomes</taxon>
    </lineage>
</organism>
<name>X1FN86_9ZZZZ</name>
<dbReference type="GO" id="GO:0005524">
    <property type="term" value="F:ATP binding"/>
    <property type="evidence" value="ECO:0007669"/>
    <property type="project" value="InterPro"/>
</dbReference>
<dbReference type="GO" id="GO:0005737">
    <property type="term" value="C:cytoplasm"/>
    <property type="evidence" value="ECO:0007669"/>
    <property type="project" value="InterPro"/>
</dbReference>
<dbReference type="Gene3D" id="3.40.50.620">
    <property type="entry name" value="HUPs"/>
    <property type="match status" value="2"/>
</dbReference>
<comment type="caution">
    <text evidence="2">The sequence shown here is derived from an EMBL/GenBank/DDBJ whole genome shotgun (WGS) entry which is preliminary data.</text>
</comment>
<dbReference type="SUPFAM" id="SSF52374">
    <property type="entry name" value="Nucleotidylyl transferase"/>
    <property type="match status" value="1"/>
</dbReference>
<dbReference type="GO" id="GO:0006430">
    <property type="term" value="P:lysyl-tRNA aminoacylation"/>
    <property type="evidence" value="ECO:0007669"/>
    <property type="project" value="InterPro"/>
</dbReference>
<dbReference type="AlphaFoldDB" id="X1FN86"/>
<keyword evidence="1" id="KW-0963">Cytoplasm</keyword>
<feature type="non-terminal residue" evidence="2">
    <location>
        <position position="356"/>
    </location>
</feature>
<protein>
    <recommendedName>
        <fullName evidence="3">Lysine--tRNA ligase</fullName>
    </recommendedName>
</protein>
<evidence type="ECO:0000313" key="2">
    <source>
        <dbReference type="EMBL" id="GAH47136.1"/>
    </source>
</evidence>
<sequence>MHKEYPIHWLEKIINKILNKNLLEITLATGKTPSGHIHIGILRELIICDSIRRKLEEYDKKVNFFLFIDSLDAAKRFPEYIEKTFTKKYLGKPFSKIPCPFDESDCKSYSDYFGTELISTFKQFGIKVDIIWTHELYQDSKMKDKIRISLNNTDKIKEIVRKNILPTLDEKNKKLFIDTQKDWFPAMVICEKCGKMQKIDDNNSIQPNRVLSYDKNKDTVSFSCTSCGNSGEIPINKGELKLNWRVDWPAKWAIFKTTCEPAGKDHSVKGGSYDTGLEICKTIFNYDGPIKLSYEWLRLGDQDMKTSKGIIFTPKKYLEIANPEILRMLFLRTLPNKHISFRLEELFQLYDYYEKM</sequence>
<dbReference type="EMBL" id="BARU01006409">
    <property type="protein sequence ID" value="GAH47136.1"/>
    <property type="molecule type" value="Genomic_DNA"/>
</dbReference>
<dbReference type="InterPro" id="IPR002904">
    <property type="entry name" value="Lys-tRNA-ligase"/>
</dbReference>
<accession>X1FN86</accession>
<dbReference type="PANTHER" id="PTHR37940:SF1">
    <property type="entry name" value="LYSINE--TRNA LIGASE"/>
    <property type="match status" value="1"/>
</dbReference>
<dbReference type="NCBIfam" id="TIGR00467">
    <property type="entry name" value="lysS_arch"/>
    <property type="match status" value="1"/>
</dbReference>
<dbReference type="InterPro" id="IPR042078">
    <property type="entry name" value="Lys-tRNA-ligase_SC_fold"/>
</dbReference>
<proteinExistence type="predicted"/>
<dbReference type="InterPro" id="IPR014729">
    <property type="entry name" value="Rossmann-like_a/b/a_fold"/>
</dbReference>
<dbReference type="Pfam" id="PF01921">
    <property type="entry name" value="tRNA-synt_1f"/>
    <property type="match status" value="1"/>
</dbReference>
<dbReference type="PANTHER" id="PTHR37940">
    <property type="entry name" value="LYSINE--TRNA LIGASE"/>
    <property type="match status" value="1"/>
</dbReference>
<evidence type="ECO:0008006" key="3">
    <source>
        <dbReference type="Google" id="ProtNLM"/>
    </source>
</evidence>